<reference evidence="5" key="1">
    <citation type="submission" date="2013-09" db="EMBL/GenBank/DDBJ databases">
        <title>Complete nucleotide sequence of Streptomyces linear plasmid pFRL2.</title>
        <authorList>
            <person name="Chen Z."/>
            <person name="Fang P."/>
            <person name="Qin Z."/>
        </authorList>
    </citation>
    <scope>NUCLEOTIDE SEQUENCE</scope>
    <source>
        <plasmid evidence="5">pFRL2</plasmid>
    </source>
</reference>
<accession>V9Z5N3</accession>
<dbReference type="SMART" id="SM00470">
    <property type="entry name" value="ParB"/>
    <property type="match status" value="1"/>
</dbReference>
<dbReference type="InterPro" id="IPR036086">
    <property type="entry name" value="ParB/Sulfiredoxin_sf"/>
</dbReference>
<organism evidence="5">
    <name type="scientific">Streptomyces sp. FR1</name>
    <dbReference type="NCBI Taxonomy" id="349971"/>
    <lineage>
        <taxon>Bacteria</taxon>
        <taxon>Bacillati</taxon>
        <taxon>Actinomycetota</taxon>
        <taxon>Actinomycetes</taxon>
        <taxon>Kitasatosporales</taxon>
        <taxon>Streptomycetaceae</taxon>
        <taxon>Streptomyces</taxon>
    </lineage>
</organism>
<dbReference type="GO" id="GO:0003677">
    <property type="term" value="F:DNA binding"/>
    <property type="evidence" value="ECO:0007669"/>
    <property type="project" value="InterPro"/>
</dbReference>
<geneLocation type="plasmid" evidence="5">
    <name>pFRL2</name>
</geneLocation>
<evidence type="ECO:0000256" key="1">
    <source>
        <dbReference type="ARBA" id="ARBA00006295"/>
    </source>
</evidence>
<feature type="domain" description="ParB-like N-terminal" evidence="4">
    <location>
        <begin position="27"/>
        <end position="134"/>
    </location>
</feature>
<dbReference type="GO" id="GO:0005694">
    <property type="term" value="C:chromosome"/>
    <property type="evidence" value="ECO:0007669"/>
    <property type="project" value="TreeGrafter"/>
</dbReference>
<dbReference type="PANTHER" id="PTHR33375:SF1">
    <property type="entry name" value="CHROMOSOME-PARTITIONING PROTEIN PARB-RELATED"/>
    <property type="match status" value="1"/>
</dbReference>
<dbReference type="Pfam" id="PF17762">
    <property type="entry name" value="HTH_ParB"/>
    <property type="match status" value="1"/>
</dbReference>
<evidence type="ECO:0000256" key="3">
    <source>
        <dbReference type="SAM" id="MobiDB-lite"/>
    </source>
</evidence>
<dbReference type="GO" id="GO:0045881">
    <property type="term" value="P:positive regulation of sporulation resulting in formation of a cellular spore"/>
    <property type="evidence" value="ECO:0007669"/>
    <property type="project" value="TreeGrafter"/>
</dbReference>
<dbReference type="GO" id="GO:0007059">
    <property type="term" value="P:chromosome segregation"/>
    <property type="evidence" value="ECO:0007669"/>
    <property type="project" value="UniProtKB-KW"/>
</dbReference>
<feature type="region of interest" description="Disordered" evidence="3">
    <location>
        <begin position="269"/>
        <end position="334"/>
    </location>
</feature>
<evidence type="ECO:0000259" key="4">
    <source>
        <dbReference type="SMART" id="SM00470"/>
    </source>
</evidence>
<dbReference type="InterPro" id="IPR003115">
    <property type="entry name" value="ParB_N"/>
</dbReference>
<evidence type="ECO:0000313" key="5">
    <source>
        <dbReference type="EMBL" id="AHE38706.1"/>
    </source>
</evidence>
<dbReference type="Gene3D" id="1.10.10.2830">
    <property type="match status" value="1"/>
</dbReference>
<sequence length="387" mass="42374">MGRRTSLATLAGAKVEDVPGRGDPVLISLPLDKLHCTRFNPRRNFGTEAELREFGEKLKKEQLQPAVVVSRAAYLKLWPEEAERVGSASYVIANGERRYRAHKLIGLPTIEVVHREDVAKSKADFLDAVQSENNDRKDLDPIERAIAIENMVTELGGADQVAAYYSKTKGWVSQQRKLLKLAPDLQDLVSSGEMPVRVAREIAGLPQGAQATAWKDELERRRVEKQAAAQLRAQAQATHAPPQTQPPAESASRQEPSGELFTAVNQNPADMAPAQEPGATPGSRFTAVNRNGGAEASSSRVLTSTPVPSPRHDHADEAAASTAQGNDGQPRRLPYDDAFSVVTHLHLKMDPTVFADGARVWMRILREQHPDAYGALLQELTQQEQTA</sequence>
<feature type="compositionally biased region" description="Low complexity" evidence="3">
    <location>
        <begin position="226"/>
        <end position="248"/>
    </location>
</feature>
<dbReference type="InterPro" id="IPR004437">
    <property type="entry name" value="ParB/RepB/Spo0J"/>
</dbReference>
<protein>
    <submittedName>
        <fullName evidence="5">Putative plasmid partitioning protein</fullName>
    </submittedName>
</protein>
<dbReference type="Pfam" id="PF02195">
    <property type="entry name" value="ParB_N"/>
    <property type="match status" value="1"/>
</dbReference>
<dbReference type="AlphaFoldDB" id="V9Z5N3"/>
<feature type="compositionally biased region" description="Polar residues" evidence="3">
    <location>
        <begin position="296"/>
        <end position="306"/>
    </location>
</feature>
<dbReference type="EMBL" id="KF602047">
    <property type="protein sequence ID" value="AHE38706.1"/>
    <property type="molecule type" value="Genomic_DNA"/>
</dbReference>
<dbReference type="NCBIfam" id="TIGR00180">
    <property type="entry name" value="parB_part"/>
    <property type="match status" value="1"/>
</dbReference>
<proteinExistence type="inferred from homology"/>
<dbReference type="RefSeq" id="WP_024126088.1">
    <property type="nucleotide sequence ID" value="NC_023282.1"/>
</dbReference>
<gene>
    <name evidence="5" type="ORF">pFRL2_31</name>
</gene>
<dbReference type="InterPro" id="IPR050336">
    <property type="entry name" value="Chromosome_partition/occlusion"/>
</dbReference>
<comment type="similarity">
    <text evidence="1">Belongs to the ParB family.</text>
</comment>
<dbReference type="SUPFAM" id="SSF109709">
    <property type="entry name" value="KorB DNA-binding domain-like"/>
    <property type="match status" value="1"/>
</dbReference>
<dbReference type="SUPFAM" id="SSF110849">
    <property type="entry name" value="ParB/Sulfiredoxin"/>
    <property type="match status" value="1"/>
</dbReference>
<dbReference type="Gene3D" id="3.90.1530.30">
    <property type="match status" value="1"/>
</dbReference>
<keyword evidence="2" id="KW-0159">Chromosome partition</keyword>
<dbReference type="InterPro" id="IPR041468">
    <property type="entry name" value="HTH_ParB/Spo0J"/>
</dbReference>
<dbReference type="PANTHER" id="PTHR33375">
    <property type="entry name" value="CHROMOSOME-PARTITIONING PROTEIN PARB-RELATED"/>
    <property type="match status" value="1"/>
</dbReference>
<evidence type="ECO:0000256" key="2">
    <source>
        <dbReference type="ARBA" id="ARBA00022829"/>
    </source>
</evidence>
<feature type="region of interest" description="Disordered" evidence="3">
    <location>
        <begin position="221"/>
        <end position="257"/>
    </location>
</feature>
<keyword evidence="5" id="KW-0614">Plasmid</keyword>
<name>V9Z5N3_9ACTN</name>